<protein>
    <submittedName>
        <fullName evidence="1">Uncharacterized protein</fullName>
    </submittedName>
</protein>
<dbReference type="EMBL" id="BNEC01000005">
    <property type="protein sequence ID" value="GHI69425.1"/>
    <property type="molecule type" value="Genomic_DNA"/>
</dbReference>
<dbReference type="Proteomes" id="UP000613974">
    <property type="component" value="Unassembled WGS sequence"/>
</dbReference>
<keyword evidence="2" id="KW-1185">Reference proteome</keyword>
<organism evidence="1 2">
    <name type="scientific">Streptomyces nojiriensis</name>
    <dbReference type="NCBI Taxonomy" id="66374"/>
    <lineage>
        <taxon>Bacteria</taxon>
        <taxon>Bacillati</taxon>
        <taxon>Actinomycetota</taxon>
        <taxon>Actinomycetes</taxon>
        <taxon>Kitasatosporales</taxon>
        <taxon>Streptomycetaceae</taxon>
        <taxon>Streptomyces</taxon>
    </lineage>
</organism>
<evidence type="ECO:0000313" key="2">
    <source>
        <dbReference type="Proteomes" id="UP000613974"/>
    </source>
</evidence>
<comment type="caution">
    <text evidence="1">The sequence shown here is derived from an EMBL/GenBank/DDBJ whole genome shotgun (WGS) entry which is preliminary data.</text>
</comment>
<sequence length="55" mass="5780">MQFGVRGQGAQKPFGGSAPQVEHPLAVARCAVFEQSADRFVAERGFYGVVGVGDP</sequence>
<accession>A0ABQ3SMQ6</accession>
<gene>
    <name evidence="1" type="ORF">Snoj_33430</name>
</gene>
<proteinExistence type="predicted"/>
<evidence type="ECO:0000313" key="1">
    <source>
        <dbReference type="EMBL" id="GHI69425.1"/>
    </source>
</evidence>
<name>A0ABQ3SMQ6_9ACTN</name>
<reference evidence="2" key="1">
    <citation type="submission" date="2023-07" db="EMBL/GenBank/DDBJ databases">
        <title>Whole genome shotgun sequence of Streptomyces nojiriensis NBRC 13794.</title>
        <authorList>
            <person name="Komaki H."/>
            <person name="Tamura T."/>
        </authorList>
    </citation>
    <scope>NUCLEOTIDE SEQUENCE [LARGE SCALE GENOMIC DNA]</scope>
    <source>
        <strain evidence="2">NBRC 13794</strain>
    </source>
</reference>